<name>A0A9W9AMK6_9AGAR</name>
<organism evidence="2 3">
    <name type="scientific">Lentinula lateritia</name>
    <dbReference type="NCBI Taxonomy" id="40482"/>
    <lineage>
        <taxon>Eukaryota</taxon>
        <taxon>Fungi</taxon>
        <taxon>Dikarya</taxon>
        <taxon>Basidiomycota</taxon>
        <taxon>Agaricomycotina</taxon>
        <taxon>Agaricomycetes</taxon>
        <taxon>Agaricomycetidae</taxon>
        <taxon>Agaricales</taxon>
        <taxon>Marasmiineae</taxon>
        <taxon>Omphalotaceae</taxon>
        <taxon>Lentinula</taxon>
    </lineage>
</organism>
<protein>
    <submittedName>
        <fullName evidence="2">Uncharacterized protein</fullName>
    </submittedName>
</protein>
<evidence type="ECO:0000313" key="2">
    <source>
        <dbReference type="EMBL" id="KAJ4486582.1"/>
    </source>
</evidence>
<sequence length="214" mass="22728">MKKSTTNTAPCIGMISPGGPAGPTESPIGTPIGPTIVGPIPPWMVLRQLPVQYQSVSHPIPTPEGIPPETAPLIPPIVSLISGLISRISRISPPVPRLRSRISRGGFDPGSTPPTPNPRPVSAALGPPALLPPPPAPEALGPLRYYPTKLVSVSRKQTPWQDEDEEAITFDVDDDVVDGPPPVDDDDDDGTFGADIPDGDEFWLFWAPRVAVRN</sequence>
<feature type="region of interest" description="Disordered" evidence="1">
    <location>
        <begin position="1"/>
        <end position="31"/>
    </location>
</feature>
<evidence type="ECO:0000313" key="3">
    <source>
        <dbReference type="Proteomes" id="UP001150238"/>
    </source>
</evidence>
<dbReference type="EMBL" id="JANVFS010000010">
    <property type="protein sequence ID" value="KAJ4486582.1"/>
    <property type="molecule type" value="Genomic_DNA"/>
</dbReference>
<feature type="region of interest" description="Disordered" evidence="1">
    <location>
        <begin position="95"/>
        <end position="129"/>
    </location>
</feature>
<accession>A0A9W9AMK6</accession>
<gene>
    <name evidence="2" type="ORF">C8J55DRAFT_558567</name>
</gene>
<dbReference type="AlphaFoldDB" id="A0A9W9AMK6"/>
<comment type="caution">
    <text evidence="2">The sequence shown here is derived from an EMBL/GenBank/DDBJ whole genome shotgun (WGS) entry which is preliminary data.</text>
</comment>
<reference evidence="2" key="1">
    <citation type="submission" date="2022-08" db="EMBL/GenBank/DDBJ databases">
        <authorList>
            <consortium name="DOE Joint Genome Institute"/>
            <person name="Min B."/>
            <person name="Riley R."/>
            <person name="Sierra-Patev S."/>
            <person name="Naranjo-Ortiz M."/>
            <person name="Looney B."/>
            <person name="Konkel Z."/>
            <person name="Slot J.C."/>
            <person name="Sakamoto Y."/>
            <person name="Steenwyk J.L."/>
            <person name="Rokas A."/>
            <person name="Carro J."/>
            <person name="Camarero S."/>
            <person name="Ferreira P."/>
            <person name="Molpeceres G."/>
            <person name="Ruiz-Duenas F.J."/>
            <person name="Serrano A."/>
            <person name="Henrissat B."/>
            <person name="Drula E."/>
            <person name="Hughes K.W."/>
            <person name="Mata J.L."/>
            <person name="Ishikawa N.K."/>
            <person name="Vargas-Isla R."/>
            <person name="Ushijima S."/>
            <person name="Smith C.A."/>
            <person name="Ahrendt S."/>
            <person name="Andreopoulos W."/>
            <person name="He G."/>
            <person name="Labutti K."/>
            <person name="Lipzen A."/>
            <person name="Ng V."/>
            <person name="Sandor L."/>
            <person name="Barry K."/>
            <person name="Martinez A.T."/>
            <person name="Xiao Y."/>
            <person name="Gibbons J.G."/>
            <person name="Terashima K."/>
            <person name="Hibbett D.S."/>
            <person name="Grigoriev I.V."/>
        </authorList>
    </citation>
    <scope>NUCLEOTIDE SEQUENCE</scope>
    <source>
        <strain evidence="2">Sp2 HRB7682 ss15</strain>
    </source>
</reference>
<dbReference type="Proteomes" id="UP001150238">
    <property type="component" value="Unassembled WGS sequence"/>
</dbReference>
<evidence type="ECO:0000256" key="1">
    <source>
        <dbReference type="SAM" id="MobiDB-lite"/>
    </source>
</evidence>
<feature type="compositionally biased region" description="Low complexity" evidence="1">
    <location>
        <begin position="22"/>
        <end position="31"/>
    </location>
</feature>
<reference evidence="2" key="2">
    <citation type="journal article" date="2023" name="Proc. Natl. Acad. Sci. U.S.A.">
        <title>A global phylogenomic analysis of the shiitake genus Lentinula.</title>
        <authorList>
            <person name="Sierra-Patev S."/>
            <person name="Min B."/>
            <person name="Naranjo-Ortiz M."/>
            <person name="Looney B."/>
            <person name="Konkel Z."/>
            <person name="Slot J.C."/>
            <person name="Sakamoto Y."/>
            <person name="Steenwyk J.L."/>
            <person name="Rokas A."/>
            <person name="Carro J."/>
            <person name="Camarero S."/>
            <person name="Ferreira P."/>
            <person name="Molpeceres G."/>
            <person name="Ruiz-Duenas F.J."/>
            <person name="Serrano A."/>
            <person name="Henrissat B."/>
            <person name="Drula E."/>
            <person name="Hughes K.W."/>
            <person name="Mata J.L."/>
            <person name="Ishikawa N.K."/>
            <person name="Vargas-Isla R."/>
            <person name="Ushijima S."/>
            <person name="Smith C.A."/>
            <person name="Donoghue J."/>
            <person name="Ahrendt S."/>
            <person name="Andreopoulos W."/>
            <person name="He G."/>
            <person name="LaButti K."/>
            <person name="Lipzen A."/>
            <person name="Ng V."/>
            <person name="Riley R."/>
            <person name="Sandor L."/>
            <person name="Barry K."/>
            <person name="Martinez A.T."/>
            <person name="Xiao Y."/>
            <person name="Gibbons J.G."/>
            <person name="Terashima K."/>
            <person name="Grigoriev I.V."/>
            <person name="Hibbett D."/>
        </authorList>
    </citation>
    <scope>NUCLEOTIDE SEQUENCE</scope>
    <source>
        <strain evidence="2">Sp2 HRB7682 ss15</strain>
    </source>
</reference>
<proteinExistence type="predicted"/>
<feature type="compositionally biased region" description="Acidic residues" evidence="1">
    <location>
        <begin position="161"/>
        <end position="190"/>
    </location>
</feature>
<feature type="region of interest" description="Disordered" evidence="1">
    <location>
        <begin position="156"/>
        <end position="196"/>
    </location>
</feature>